<evidence type="ECO:0000313" key="2">
    <source>
        <dbReference type="EMBL" id="MFB9833261.1"/>
    </source>
</evidence>
<dbReference type="Gene3D" id="1.20.120.450">
    <property type="entry name" value="dinb family like domain"/>
    <property type="match status" value="1"/>
</dbReference>
<dbReference type="InterPro" id="IPR024344">
    <property type="entry name" value="MDMPI_metal-binding"/>
</dbReference>
<name>A0ABV5YDZ1_9ACTN</name>
<dbReference type="NCBIfam" id="TIGR03083">
    <property type="entry name" value="maleylpyruvate isomerase family mycothiol-dependent enzyme"/>
    <property type="match status" value="1"/>
</dbReference>
<dbReference type="RefSeq" id="WP_378200560.1">
    <property type="nucleotide sequence ID" value="NZ_JBHLZP010000081.1"/>
</dbReference>
<dbReference type="Pfam" id="PF11716">
    <property type="entry name" value="MDMPI_N"/>
    <property type="match status" value="1"/>
</dbReference>
<keyword evidence="3" id="KW-1185">Reference proteome</keyword>
<dbReference type="NCBIfam" id="TIGR03086">
    <property type="entry name" value="TIGR03086 family metal-binding protein"/>
    <property type="match status" value="1"/>
</dbReference>
<organism evidence="2 3">
    <name type="scientific">Actinoallomurus acaciae</name>
    <dbReference type="NCBI Taxonomy" id="502577"/>
    <lineage>
        <taxon>Bacteria</taxon>
        <taxon>Bacillati</taxon>
        <taxon>Actinomycetota</taxon>
        <taxon>Actinomycetes</taxon>
        <taxon>Streptosporangiales</taxon>
        <taxon>Thermomonosporaceae</taxon>
        <taxon>Actinoallomurus</taxon>
    </lineage>
</organism>
<dbReference type="EMBL" id="JBHLZP010000081">
    <property type="protein sequence ID" value="MFB9833261.1"/>
    <property type="molecule type" value="Genomic_DNA"/>
</dbReference>
<sequence length="191" mass="20468">MELRPLMVRAVETSNAVVRGIEPEMLDRPTPCPEFDVRTLLGHLSGWMTEPARAAALKRPNTGAPDEGFTPEPGWAESLTERTRATAEAWSAPDAWEGTASLSGDMRMPAEAIGGLVFAEFLLHGWDLAMASGQEYALDDDLAEALFGQVSSMADMGRRYGAFGPEVAVSASAPPVDRALGLAGRDPAWRP</sequence>
<reference evidence="2 3" key="1">
    <citation type="submission" date="2024-09" db="EMBL/GenBank/DDBJ databases">
        <authorList>
            <person name="Sun Q."/>
            <person name="Mori K."/>
        </authorList>
    </citation>
    <scope>NUCLEOTIDE SEQUENCE [LARGE SCALE GENOMIC DNA]</scope>
    <source>
        <strain evidence="2 3">TBRC 0563</strain>
    </source>
</reference>
<gene>
    <name evidence="2" type="ORF">ACFFNX_13795</name>
</gene>
<dbReference type="InterPro" id="IPR017520">
    <property type="entry name" value="CHP03086"/>
</dbReference>
<evidence type="ECO:0000259" key="1">
    <source>
        <dbReference type="Pfam" id="PF11716"/>
    </source>
</evidence>
<feature type="domain" description="Mycothiol-dependent maleylpyruvate isomerase metal-binding" evidence="1">
    <location>
        <begin position="11"/>
        <end position="129"/>
    </location>
</feature>
<evidence type="ECO:0000313" key="3">
    <source>
        <dbReference type="Proteomes" id="UP001589627"/>
    </source>
</evidence>
<dbReference type="SUPFAM" id="SSF109854">
    <property type="entry name" value="DinB/YfiT-like putative metalloenzymes"/>
    <property type="match status" value="1"/>
</dbReference>
<protein>
    <submittedName>
        <fullName evidence="2">TIGR03086 family metal-binding protein</fullName>
    </submittedName>
</protein>
<accession>A0ABV5YDZ1</accession>
<proteinExistence type="predicted"/>
<comment type="caution">
    <text evidence="2">The sequence shown here is derived from an EMBL/GenBank/DDBJ whole genome shotgun (WGS) entry which is preliminary data.</text>
</comment>
<dbReference type="InterPro" id="IPR034660">
    <property type="entry name" value="DinB/YfiT-like"/>
</dbReference>
<dbReference type="InterPro" id="IPR017517">
    <property type="entry name" value="Maleyloyr_isom"/>
</dbReference>
<dbReference type="Proteomes" id="UP001589627">
    <property type="component" value="Unassembled WGS sequence"/>
</dbReference>